<sequence>MSDCGCQVEAHNAAQRRTLRILLAVNGLMFGMEIFTGLLAHSTALIADSLDMLADAIVYGISLAAIQKTALHKAQAALLSGGFQILLAGLVVIDGLRRFLTGSDPEPGWMLGMGLLALAANLYCLSLIARHRRGEVHMRASWIFSRNDVIANVGVIGAGILVQLLQSRLPDLFVGLAIALLVLWGGIQIVQDAQQARRAALRPPQRQP</sequence>
<keyword evidence="3 5" id="KW-1133">Transmembrane helix</keyword>
<dbReference type="eggNOG" id="COG1230">
    <property type="taxonomic scope" value="Bacteria"/>
</dbReference>
<dbReference type="GO" id="GO:0005385">
    <property type="term" value="F:zinc ion transmembrane transporter activity"/>
    <property type="evidence" value="ECO:0007669"/>
    <property type="project" value="TreeGrafter"/>
</dbReference>
<evidence type="ECO:0000256" key="4">
    <source>
        <dbReference type="ARBA" id="ARBA00023136"/>
    </source>
</evidence>
<gene>
    <name evidence="7" type="ordered locus">Cyan7425_1922</name>
</gene>
<evidence type="ECO:0000313" key="7">
    <source>
        <dbReference type="EMBL" id="ACL44287.1"/>
    </source>
</evidence>
<feature type="transmembrane region" description="Helical" evidence="5">
    <location>
        <begin position="21"/>
        <end position="40"/>
    </location>
</feature>
<accession>B8HT61</accession>
<protein>
    <submittedName>
        <fullName evidence="7">Cation efflux protein</fullName>
    </submittedName>
</protein>
<keyword evidence="4 5" id="KW-0472">Membrane</keyword>
<dbReference type="NCBIfam" id="TIGR01297">
    <property type="entry name" value="CDF"/>
    <property type="match status" value="1"/>
</dbReference>
<dbReference type="STRING" id="395961.Cyan7425_1922"/>
<organism evidence="7">
    <name type="scientific">Cyanothece sp. (strain PCC 7425 / ATCC 29141)</name>
    <dbReference type="NCBI Taxonomy" id="395961"/>
    <lineage>
        <taxon>Bacteria</taxon>
        <taxon>Bacillati</taxon>
        <taxon>Cyanobacteriota</taxon>
        <taxon>Cyanophyceae</taxon>
        <taxon>Gomontiellales</taxon>
        <taxon>Cyanothecaceae</taxon>
        <taxon>Cyanothece</taxon>
    </lineage>
</organism>
<dbReference type="InterPro" id="IPR002524">
    <property type="entry name" value="Cation_efflux"/>
</dbReference>
<dbReference type="Pfam" id="PF01545">
    <property type="entry name" value="Cation_efflux"/>
    <property type="match status" value="1"/>
</dbReference>
<feature type="transmembrane region" description="Helical" evidence="5">
    <location>
        <begin position="149"/>
        <end position="166"/>
    </location>
</feature>
<evidence type="ECO:0000256" key="3">
    <source>
        <dbReference type="ARBA" id="ARBA00022989"/>
    </source>
</evidence>
<dbReference type="KEGG" id="cyn:Cyan7425_1922"/>
<dbReference type="SUPFAM" id="SSF161111">
    <property type="entry name" value="Cation efflux protein transmembrane domain-like"/>
    <property type="match status" value="1"/>
</dbReference>
<dbReference type="EMBL" id="CP001344">
    <property type="protein sequence ID" value="ACL44287.1"/>
    <property type="molecule type" value="Genomic_DNA"/>
</dbReference>
<dbReference type="AlphaFoldDB" id="B8HT61"/>
<dbReference type="InterPro" id="IPR058533">
    <property type="entry name" value="Cation_efflux_TM"/>
</dbReference>
<dbReference type="PANTHER" id="PTHR11562:SF17">
    <property type="entry name" value="RE54080P-RELATED"/>
    <property type="match status" value="1"/>
</dbReference>
<feature type="transmembrane region" description="Helical" evidence="5">
    <location>
        <begin position="172"/>
        <end position="190"/>
    </location>
</feature>
<proteinExistence type="predicted"/>
<dbReference type="Gene3D" id="1.20.1510.10">
    <property type="entry name" value="Cation efflux protein transmembrane domain"/>
    <property type="match status" value="1"/>
</dbReference>
<dbReference type="InterPro" id="IPR027469">
    <property type="entry name" value="Cation_efflux_TMD_sf"/>
</dbReference>
<comment type="subcellular location">
    <subcellularLocation>
        <location evidence="1">Membrane</location>
        <topology evidence="1">Multi-pass membrane protein</topology>
    </subcellularLocation>
</comment>
<name>B8HT61_CYAP4</name>
<evidence type="ECO:0000256" key="2">
    <source>
        <dbReference type="ARBA" id="ARBA00022692"/>
    </source>
</evidence>
<dbReference type="HOGENOM" id="CLU_013430_8_0_3"/>
<evidence type="ECO:0000256" key="5">
    <source>
        <dbReference type="SAM" id="Phobius"/>
    </source>
</evidence>
<dbReference type="PANTHER" id="PTHR11562">
    <property type="entry name" value="CATION EFFLUX PROTEIN/ ZINC TRANSPORTER"/>
    <property type="match status" value="1"/>
</dbReference>
<feature type="transmembrane region" description="Helical" evidence="5">
    <location>
        <begin position="46"/>
        <end position="66"/>
    </location>
</feature>
<dbReference type="GO" id="GO:0005886">
    <property type="term" value="C:plasma membrane"/>
    <property type="evidence" value="ECO:0007669"/>
    <property type="project" value="TreeGrafter"/>
</dbReference>
<evidence type="ECO:0000259" key="6">
    <source>
        <dbReference type="Pfam" id="PF01545"/>
    </source>
</evidence>
<reference evidence="7" key="1">
    <citation type="submission" date="2009-01" db="EMBL/GenBank/DDBJ databases">
        <title>Complete sequence of chromosome Cyanothece sp. PCC 7425.</title>
        <authorList>
            <consortium name="US DOE Joint Genome Institute"/>
            <person name="Lucas S."/>
            <person name="Copeland A."/>
            <person name="Lapidus A."/>
            <person name="Glavina del Rio T."/>
            <person name="Dalin E."/>
            <person name="Tice H."/>
            <person name="Bruce D."/>
            <person name="Goodwin L."/>
            <person name="Pitluck S."/>
            <person name="Sims D."/>
            <person name="Meineke L."/>
            <person name="Brettin T."/>
            <person name="Detter J.C."/>
            <person name="Han C."/>
            <person name="Larimer F."/>
            <person name="Land M."/>
            <person name="Hauser L."/>
            <person name="Kyrpides N."/>
            <person name="Ovchinnikova G."/>
            <person name="Liberton M."/>
            <person name="Stoeckel J."/>
            <person name="Banerjee A."/>
            <person name="Singh A."/>
            <person name="Page L."/>
            <person name="Sato H."/>
            <person name="Zhao L."/>
            <person name="Sherman L."/>
            <person name="Pakrasi H."/>
            <person name="Richardson P."/>
        </authorList>
    </citation>
    <scope>NUCLEOTIDE SEQUENCE</scope>
    <source>
        <strain evidence="7">PCC 7425</strain>
    </source>
</reference>
<feature type="transmembrane region" description="Helical" evidence="5">
    <location>
        <begin position="108"/>
        <end position="128"/>
    </location>
</feature>
<keyword evidence="2 5" id="KW-0812">Transmembrane</keyword>
<dbReference type="InterPro" id="IPR050681">
    <property type="entry name" value="CDF/SLC30A"/>
</dbReference>
<evidence type="ECO:0000256" key="1">
    <source>
        <dbReference type="ARBA" id="ARBA00004141"/>
    </source>
</evidence>
<feature type="domain" description="Cation efflux protein transmembrane" evidence="6">
    <location>
        <begin position="20"/>
        <end position="192"/>
    </location>
</feature>
<dbReference type="OrthoDB" id="9799649at2"/>
<feature type="transmembrane region" description="Helical" evidence="5">
    <location>
        <begin position="78"/>
        <end position="96"/>
    </location>
</feature>